<feature type="domain" description="Tail sheath protein subtilisin-like" evidence="2">
    <location>
        <begin position="207"/>
        <end position="376"/>
    </location>
</feature>
<evidence type="ECO:0000313" key="3">
    <source>
        <dbReference type="EMBL" id="CUA90218.1"/>
    </source>
</evidence>
<sequence length="502" mass="52820">MSIGFNNIPGSGLVAPLFAFEVNSAGWHDSVSRLILVGHKTSAGTLADNTPSVVTSLSEADALAGPGSMLREMYRISARNAPAQEIWMVPVPETGTAPTWTLTVGTPPTAGGLGVIDISGERLSVTIAPGDAAADVATALAAAINGYFDDLTGAMLTVTAAAAAEVVTVTSRHKGAIMAEEDFFVPTNISGNWFATSGALTVATGTAGAGTPSLAAALAALGDEPADMIVSPWADTTSLDAYQAALSDVSGRWSWMRQSYGHATCCNTGNTAAQTTLGLGRNDRHATTIPRLPGTPHAPWLWAAGFAARVIPWLSDTVTGNVSRNQTGLVVEGLAPPRDRSTWWGYSARNTLNKSGISSWKVTADGKVAIDKLVTMYRLGPSGQPDSTFRDIQALFQVSGGLSYIRTVLADEQGQKALADDNPGNLAAITTPKDIKGSFIHAYEALVLRGVFENVPEFVQRLDVRRNAQNPNRIDVFAPLDRVNPLDVLAANATIYQQYVRT</sequence>
<evidence type="ECO:0000313" key="4">
    <source>
        <dbReference type="Proteomes" id="UP000182178"/>
    </source>
</evidence>
<comment type="caution">
    <text evidence="3">The sequence shown here is derived from an EMBL/GenBank/DDBJ whole genome shotgun (WGS) entry which is preliminary data.</text>
</comment>
<comment type="similarity">
    <text evidence="1">Belongs to the myoviridae tail sheath protein family.</text>
</comment>
<reference evidence="3 4" key="1">
    <citation type="submission" date="2015-08" db="EMBL/GenBank/DDBJ databases">
        <authorList>
            <person name="Varghese N."/>
        </authorList>
    </citation>
    <scope>NUCLEOTIDE SEQUENCE [LARGE SCALE GENOMIC DNA]</scope>
    <source>
        <strain evidence="3 4">DSM 18167</strain>
    </source>
</reference>
<evidence type="ECO:0000256" key="1">
    <source>
        <dbReference type="ARBA" id="ARBA00008005"/>
    </source>
</evidence>
<evidence type="ECO:0000259" key="2">
    <source>
        <dbReference type="Pfam" id="PF04984"/>
    </source>
</evidence>
<dbReference type="Pfam" id="PF04984">
    <property type="entry name" value="Phage_sheath_1"/>
    <property type="match status" value="1"/>
</dbReference>
<proteinExistence type="inferred from homology"/>
<dbReference type="RefSeq" id="WP_055460633.1">
    <property type="nucleotide sequence ID" value="NZ_CYHC01000011.1"/>
</dbReference>
<keyword evidence="4" id="KW-1185">Reference proteome</keyword>
<protein>
    <submittedName>
        <fullName evidence="3">Mu-like prophage tail sheath protein gpL</fullName>
    </submittedName>
</protein>
<gene>
    <name evidence="3" type="ORF">Ga0061061_111123</name>
</gene>
<dbReference type="EMBL" id="CYHC01000011">
    <property type="protein sequence ID" value="CUA90218.1"/>
    <property type="molecule type" value="Genomic_DNA"/>
</dbReference>
<dbReference type="Proteomes" id="UP000182178">
    <property type="component" value="Unassembled WGS sequence"/>
</dbReference>
<accession>A0ABM9U8I9</accession>
<organism evidence="3 4">
    <name type="scientific">Chelatococcus sambhunathii</name>
    <dbReference type="NCBI Taxonomy" id="363953"/>
    <lineage>
        <taxon>Bacteria</taxon>
        <taxon>Pseudomonadati</taxon>
        <taxon>Pseudomonadota</taxon>
        <taxon>Alphaproteobacteria</taxon>
        <taxon>Hyphomicrobiales</taxon>
        <taxon>Chelatococcaceae</taxon>
        <taxon>Chelatococcus</taxon>
    </lineage>
</organism>
<dbReference type="InterPro" id="IPR035089">
    <property type="entry name" value="Phage_sheath_subtilisin"/>
</dbReference>
<name>A0ABM9U8I9_9HYPH</name>